<dbReference type="EMBL" id="HE774682">
    <property type="protein sequence ID" value="CCG54213.1"/>
    <property type="molecule type" value="Genomic_DNA"/>
</dbReference>
<dbReference type="InterPro" id="IPR026444">
    <property type="entry name" value="Secre_tail"/>
</dbReference>
<dbReference type="eggNOG" id="COG4935">
    <property type="taxonomic scope" value="Bacteria"/>
</dbReference>
<dbReference type="AlphaFoldDB" id="H8XPZ7"/>
<keyword evidence="4" id="KW-1185">Reference proteome</keyword>
<dbReference type="NCBIfam" id="TIGR04183">
    <property type="entry name" value="Por_Secre_tail"/>
    <property type="match status" value="1"/>
</dbReference>
<dbReference type="HOGENOM" id="CLU_873608_0_0_10"/>
<accession>H8XPZ7</accession>
<reference evidence="3 4" key="1">
    <citation type="journal article" date="2012" name="J. Bacteriol.">
        <title>Complete Genome Sequence of Flavobacterium indicum GPSTA100-9T, Isolated from Warm Spring Water.</title>
        <authorList>
            <person name="Barbier P."/>
            <person name="Houel A."/>
            <person name="Loux V."/>
            <person name="Poulain J."/>
            <person name="Bernardet J.F."/>
            <person name="Touchon M."/>
            <person name="Duchaud E."/>
        </authorList>
    </citation>
    <scope>NUCLEOTIDE SEQUENCE [LARGE SCALE GENOMIC DNA]</scope>
    <source>
        <strain evidence="4">DSM 17447 / CIP 109464 / GPTSA100-9</strain>
    </source>
</reference>
<reference evidence="4" key="2">
    <citation type="submission" date="2012-03" db="EMBL/GenBank/DDBJ databases">
        <title>Complete genome sequence of Flavobacterium indicum GPTSA100-9T, isolated from warm spring water.</title>
        <authorList>
            <person name="Barbier P."/>
            <person name="Houel A."/>
            <person name="Loux V."/>
            <person name="Poulain J."/>
            <person name="Bernardet J.-F."/>
            <person name="Touchon M."/>
            <person name="Duchaud E."/>
        </authorList>
    </citation>
    <scope>NUCLEOTIDE SEQUENCE [LARGE SCALE GENOMIC DNA]</scope>
    <source>
        <strain evidence="4">DSM 17447 / CIP 109464 / GPTSA100-9</strain>
    </source>
</reference>
<evidence type="ECO:0000313" key="4">
    <source>
        <dbReference type="Proteomes" id="UP000007599"/>
    </source>
</evidence>
<organism evidence="3 4">
    <name type="scientific">Flavobacterium indicum (strain DSM 17447 / CIP 109464 / GPTSA100-9)</name>
    <dbReference type="NCBI Taxonomy" id="1094466"/>
    <lineage>
        <taxon>Bacteria</taxon>
        <taxon>Pseudomonadati</taxon>
        <taxon>Bacteroidota</taxon>
        <taxon>Flavobacteriia</taxon>
        <taxon>Flavobacteriales</taxon>
        <taxon>Flavobacteriaceae</taxon>
        <taxon>Flavobacterium</taxon>
    </lineage>
</organism>
<dbReference type="STRING" id="1094466.KQS_11490"/>
<protein>
    <recommendedName>
        <fullName evidence="2">Secretion system C-terminal sorting domain-containing protein</fullName>
    </recommendedName>
</protein>
<evidence type="ECO:0000259" key="2">
    <source>
        <dbReference type="Pfam" id="PF18962"/>
    </source>
</evidence>
<proteinExistence type="predicted"/>
<name>H8XPZ7_FLAIG</name>
<dbReference type="Proteomes" id="UP000007599">
    <property type="component" value="Chromosome I"/>
</dbReference>
<evidence type="ECO:0000256" key="1">
    <source>
        <dbReference type="ARBA" id="ARBA00022729"/>
    </source>
</evidence>
<keyword evidence="1" id="KW-0732">Signal</keyword>
<gene>
    <name evidence="3" type="ordered locus">KQS_11490</name>
</gene>
<evidence type="ECO:0000313" key="3">
    <source>
        <dbReference type="EMBL" id="CCG54213.1"/>
    </source>
</evidence>
<sequence>MMFFSENVYSQLYSNGAISTGVTHLATSTSAPAGYTWSELQTPAGTLGFSSFYNNALTNDFAIAEEFVVPAGQSWSLTNVNFYGYQTNYAGLTIPIDALRIRIWNGDPSLGTSSVVYGDMTTNVLNAAGSGEEFIYRVSNATGTTRRVWRFNATISTILNPGTYWIEYQVHALNDSSIFMPPVTILNTQSDPNWTAKQRNANTWAALIDTGSSFNRSMPFQLIGTDLLGIEFSAGTSNFSMYPMPVKEVCNFRLNKQLLENPDSLTIYDFKGALVFKQSNIESSDFSVNLSSLQTGLYFVKILDKNGKMLYSNKLMKE</sequence>
<dbReference type="PATRIC" id="fig|1094466.5.peg.2250"/>
<feature type="domain" description="Secretion system C-terminal sorting" evidence="2">
    <location>
        <begin position="241"/>
        <end position="309"/>
    </location>
</feature>
<dbReference type="KEGG" id="fin:KQS_11490"/>
<dbReference type="Pfam" id="PF18962">
    <property type="entry name" value="Por_Secre_tail"/>
    <property type="match status" value="1"/>
</dbReference>